<evidence type="ECO:0000313" key="2">
    <source>
        <dbReference type="Proteomes" id="UP001633002"/>
    </source>
</evidence>
<dbReference type="EMBL" id="JBJQOH010000001">
    <property type="protein sequence ID" value="KAL3701745.1"/>
    <property type="molecule type" value="Genomic_DNA"/>
</dbReference>
<comment type="caution">
    <text evidence="1">The sequence shown here is derived from an EMBL/GenBank/DDBJ whole genome shotgun (WGS) entry which is preliminary data.</text>
</comment>
<keyword evidence="2" id="KW-1185">Reference proteome</keyword>
<evidence type="ECO:0000313" key="1">
    <source>
        <dbReference type="EMBL" id="KAL3701745.1"/>
    </source>
</evidence>
<proteinExistence type="predicted"/>
<organism evidence="1 2">
    <name type="scientific">Riccia sorocarpa</name>
    <dbReference type="NCBI Taxonomy" id="122646"/>
    <lineage>
        <taxon>Eukaryota</taxon>
        <taxon>Viridiplantae</taxon>
        <taxon>Streptophyta</taxon>
        <taxon>Embryophyta</taxon>
        <taxon>Marchantiophyta</taxon>
        <taxon>Marchantiopsida</taxon>
        <taxon>Marchantiidae</taxon>
        <taxon>Marchantiales</taxon>
        <taxon>Ricciaceae</taxon>
        <taxon>Riccia</taxon>
    </lineage>
</organism>
<name>A0ABD3IDG0_9MARC</name>
<accession>A0ABD3IDG0</accession>
<protein>
    <submittedName>
        <fullName evidence="1">Uncharacterized protein</fullName>
    </submittedName>
</protein>
<dbReference type="AlphaFoldDB" id="A0ABD3IDG0"/>
<sequence>MYSAVSLDPVRREGSEEGTCAILPVVSPDLLSPLTPAVSHSSPGNSRRDIGLRTVPVWGCALRALLAISTLTAAQPNSHLLNKPVGFDSFAFFYMESRFWYRYPRLRAS</sequence>
<dbReference type="Proteomes" id="UP001633002">
    <property type="component" value="Unassembled WGS sequence"/>
</dbReference>
<reference evidence="1 2" key="1">
    <citation type="submission" date="2024-09" db="EMBL/GenBank/DDBJ databases">
        <title>Chromosome-scale assembly of Riccia sorocarpa.</title>
        <authorList>
            <person name="Paukszto L."/>
        </authorList>
    </citation>
    <scope>NUCLEOTIDE SEQUENCE [LARGE SCALE GENOMIC DNA]</scope>
    <source>
        <strain evidence="1">LP-2024</strain>
        <tissue evidence="1">Aerial parts of the thallus</tissue>
    </source>
</reference>
<gene>
    <name evidence="1" type="ORF">R1sor_019767</name>
</gene>